<comment type="caution">
    <text evidence="4">The sequence shown here is derived from an EMBL/GenBank/DDBJ whole genome shotgun (WGS) entry which is preliminary data.</text>
</comment>
<gene>
    <name evidence="4" type="ORF">FALBO_9295</name>
</gene>
<evidence type="ECO:0000256" key="3">
    <source>
        <dbReference type="ARBA" id="ARBA00023002"/>
    </source>
</evidence>
<evidence type="ECO:0000256" key="2">
    <source>
        <dbReference type="ARBA" id="ARBA00022857"/>
    </source>
</evidence>
<protein>
    <submittedName>
        <fullName evidence="4">Short-chain dehydrogenase reductase</fullName>
    </submittedName>
</protein>
<organism evidence="4 5">
    <name type="scientific">Fusarium albosuccineum</name>
    <dbReference type="NCBI Taxonomy" id="1237068"/>
    <lineage>
        <taxon>Eukaryota</taxon>
        <taxon>Fungi</taxon>
        <taxon>Dikarya</taxon>
        <taxon>Ascomycota</taxon>
        <taxon>Pezizomycotina</taxon>
        <taxon>Sordariomycetes</taxon>
        <taxon>Hypocreomycetidae</taxon>
        <taxon>Hypocreales</taxon>
        <taxon>Nectriaceae</taxon>
        <taxon>Fusarium</taxon>
        <taxon>Fusarium decemcellulare species complex</taxon>
    </lineage>
</organism>
<evidence type="ECO:0000313" key="4">
    <source>
        <dbReference type="EMBL" id="KAF4463882.1"/>
    </source>
</evidence>
<dbReference type="OrthoDB" id="191139at2759"/>
<dbReference type="PANTHER" id="PTHR24320">
    <property type="entry name" value="RETINOL DEHYDROGENASE"/>
    <property type="match status" value="1"/>
</dbReference>
<dbReference type="InterPro" id="IPR002347">
    <property type="entry name" value="SDR_fam"/>
</dbReference>
<dbReference type="GO" id="GO:0016491">
    <property type="term" value="F:oxidoreductase activity"/>
    <property type="evidence" value="ECO:0007669"/>
    <property type="project" value="UniProtKB-KW"/>
</dbReference>
<keyword evidence="2" id="KW-0521">NADP</keyword>
<evidence type="ECO:0000256" key="1">
    <source>
        <dbReference type="ARBA" id="ARBA00006484"/>
    </source>
</evidence>
<dbReference type="PANTHER" id="PTHR24320:SF282">
    <property type="entry name" value="WW DOMAIN-CONTAINING OXIDOREDUCTASE"/>
    <property type="match status" value="1"/>
</dbReference>
<dbReference type="SUPFAM" id="SSF51735">
    <property type="entry name" value="NAD(P)-binding Rossmann-fold domains"/>
    <property type="match status" value="1"/>
</dbReference>
<keyword evidence="3" id="KW-0560">Oxidoreductase</keyword>
<dbReference type="PRINTS" id="PR00081">
    <property type="entry name" value="GDHRDH"/>
</dbReference>
<accession>A0A8H4L6M7</accession>
<reference evidence="4 5" key="1">
    <citation type="submission" date="2020-01" db="EMBL/GenBank/DDBJ databases">
        <title>Identification and distribution of gene clusters putatively required for synthesis of sphingolipid metabolism inhibitors in phylogenetically diverse species of the filamentous fungus Fusarium.</title>
        <authorList>
            <person name="Kim H.-S."/>
            <person name="Busman M."/>
            <person name="Brown D.W."/>
            <person name="Divon H."/>
            <person name="Uhlig S."/>
            <person name="Proctor R.H."/>
        </authorList>
    </citation>
    <scope>NUCLEOTIDE SEQUENCE [LARGE SCALE GENOMIC DNA]</scope>
    <source>
        <strain evidence="4 5">NRRL 20459</strain>
    </source>
</reference>
<dbReference type="Gene3D" id="3.40.50.720">
    <property type="entry name" value="NAD(P)-binding Rossmann-like Domain"/>
    <property type="match status" value="1"/>
</dbReference>
<proteinExistence type="inferred from homology"/>
<dbReference type="Pfam" id="PF00106">
    <property type="entry name" value="adh_short"/>
    <property type="match status" value="1"/>
</dbReference>
<dbReference type="EMBL" id="JAADYS010001286">
    <property type="protein sequence ID" value="KAF4463882.1"/>
    <property type="molecule type" value="Genomic_DNA"/>
</dbReference>
<dbReference type="AlphaFoldDB" id="A0A8H4L6M7"/>
<dbReference type="Proteomes" id="UP000554235">
    <property type="component" value="Unassembled WGS sequence"/>
</dbReference>
<keyword evidence="5" id="KW-1185">Reference proteome</keyword>
<evidence type="ECO:0000313" key="5">
    <source>
        <dbReference type="Proteomes" id="UP000554235"/>
    </source>
</evidence>
<dbReference type="InterPro" id="IPR036291">
    <property type="entry name" value="NAD(P)-bd_dom_sf"/>
</dbReference>
<comment type="similarity">
    <text evidence="1">Belongs to the short-chain dehydrogenases/reductases (SDR) family.</text>
</comment>
<name>A0A8H4L6M7_9HYPO</name>
<sequence length="281" mass="30662">MTGANFRSEDIPHLSGQVIIVTGGNAGLGLETIKQLSQHNPARIYLAARSQDKAEAAIRQIKEAHPNASPISFLQLDLASFASMRAAAETFTKASQKRAMRFNGTNVMGPALFSQLLLRILQNTAKINPQTRVVILASASEKMASGDAYQLEELKTTMPHRNTTARYTLSKLADIHYATAMAERHHDVKFLSVHPGMVATNLHHNSTGLFLRPFLYSAGIFATPVEKGALSQIWAAVSPDAKAGEYYGPVGVAGKGSKATKNRELQEKIFKWIQDELQGHL</sequence>